<keyword evidence="9" id="KW-0675">Receptor</keyword>
<dbReference type="SUPFAM" id="SSF56935">
    <property type="entry name" value="Porins"/>
    <property type="match status" value="1"/>
</dbReference>
<evidence type="ECO:0000256" key="10">
    <source>
        <dbReference type="ARBA" id="ARBA00023237"/>
    </source>
</evidence>
<dbReference type="GO" id="GO:0009279">
    <property type="term" value="C:cell outer membrane"/>
    <property type="evidence" value="ECO:0007669"/>
    <property type="project" value="UniProtKB-SubCell"/>
</dbReference>
<dbReference type="EMBL" id="QFXC01000014">
    <property type="protein sequence ID" value="RDH80697.1"/>
    <property type="molecule type" value="Genomic_DNA"/>
</dbReference>
<dbReference type="InterPro" id="IPR037066">
    <property type="entry name" value="Plug_dom_sf"/>
</dbReference>
<evidence type="ECO:0000256" key="6">
    <source>
        <dbReference type="ARBA" id="ARBA00022729"/>
    </source>
</evidence>
<evidence type="ECO:0000256" key="11">
    <source>
        <dbReference type="PROSITE-ProRule" id="PRU01360"/>
    </source>
</evidence>
<proteinExistence type="inferred from homology"/>
<keyword evidence="16" id="KW-1185">Reference proteome</keyword>
<sequence length="702" mass="78997">MSTVHPASRYTSLLLLLGLLIISSTALSENISFEEILTLSLTDLVNLEIYSANKTHETIKESPASIYIVNRADIERYGYNTLTDILENVPGFYNIYSYNGAPGNFGVRGFWNPNQQNSSMAILVNGVHQYTFDSRSSPMEQIPVPVEAIDKIEITRGPNAVIYGSGASFGVVNIITNTVTDDQKKSLFAYSSGSLNTERAALRVALKENDLKLVMNAGTYSTNGPDNKFYDLMNSDNFSTLPSFGITDPEYSTNELLEQHNKYFNINSSYKNWFFDFAFNQSSTEFFILVPSVQDGSERKSTSINMTVGYAYEINDWIDMNFKSTYYQHNRDTDFDAFSPSFYGIINSSYDAYNIELLSNIKASDDTSILIGLNYQSMKNLDELTDIPALNFNQDSYFIDDRPLHAVFSQINYQATDKLKLTAGGRFEEIQPYRSTFISDTGEASENRIISNNESIHINSYRGAAVYSSTDEHTFKFMIGNSSRISGDDFLPEETDTIELNYLYVVENLYTSVSLFHNNLRNLVVPFLVDDGAGGLSTEEDTSGKLSTDGIEIIINKNFQKYWLIEAGITYQDTSDDINKNLEPAYSPDLLSHIKLSYKSRKSTYSLISRYVDEMESFYDPGIDNGDGSFGNRTGDKINSYATLDANIRIDNIYEGFYLNVKANNLLDKTIRYPNNNDNNTLLDKGTLGNERIITVTVGIDF</sequence>
<dbReference type="Gene3D" id="2.170.130.10">
    <property type="entry name" value="TonB-dependent receptor, plug domain"/>
    <property type="match status" value="1"/>
</dbReference>
<comment type="caution">
    <text evidence="15">The sequence shown here is derived from an EMBL/GenBank/DDBJ whole genome shotgun (WGS) entry which is preliminary data.</text>
</comment>
<evidence type="ECO:0000313" key="15">
    <source>
        <dbReference type="EMBL" id="RDH80697.1"/>
    </source>
</evidence>
<evidence type="ECO:0008006" key="17">
    <source>
        <dbReference type="Google" id="ProtNLM"/>
    </source>
</evidence>
<name>A0A370D8T4_9GAMM</name>
<dbReference type="AlphaFoldDB" id="A0A370D8T4"/>
<evidence type="ECO:0000256" key="4">
    <source>
        <dbReference type="ARBA" id="ARBA00022452"/>
    </source>
</evidence>
<dbReference type="PANTHER" id="PTHR30069">
    <property type="entry name" value="TONB-DEPENDENT OUTER MEMBRANE RECEPTOR"/>
    <property type="match status" value="1"/>
</dbReference>
<organism evidence="15 16">
    <name type="scientific">endosymbiont of Galathealinum brachiosum</name>
    <dbReference type="NCBI Taxonomy" id="2200906"/>
    <lineage>
        <taxon>Bacteria</taxon>
        <taxon>Pseudomonadati</taxon>
        <taxon>Pseudomonadota</taxon>
        <taxon>Gammaproteobacteria</taxon>
        <taxon>sulfur-oxidizing symbionts</taxon>
    </lineage>
</organism>
<evidence type="ECO:0000256" key="5">
    <source>
        <dbReference type="ARBA" id="ARBA00022692"/>
    </source>
</evidence>
<dbReference type="GO" id="GO:0044718">
    <property type="term" value="P:siderophore transmembrane transport"/>
    <property type="evidence" value="ECO:0007669"/>
    <property type="project" value="TreeGrafter"/>
</dbReference>
<comment type="similarity">
    <text evidence="2">Belongs to the TonB-dependent receptor family. Hemoglobin/haptoglobin binding protein subfamily.</text>
</comment>
<keyword evidence="8 11" id="KW-0472">Membrane</keyword>
<reference evidence="15 16" key="1">
    <citation type="journal article" date="2018" name="ISME J.">
        <title>Endosymbiont genomes yield clues of tubeworm success.</title>
        <authorList>
            <person name="Li Y."/>
            <person name="Liles M.R."/>
            <person name="Halanych K.M."/>
        </authorList>
    </citation>
    <scope>NUCLEOTIDE SEQUENCE [LARGE SCALE GENOMIC DNA]</scope>
    <source>
        <strain evidence="15">A1464</strain>
    </source>
</reference>
<dbReference type="Pfam" id="PF07715">
    <property type="entry name" value="Plug"/>
    <property type="match status" value="1"/>
</dbReference>
<evidence type="ECO:0000256" key="8">
    <source>
        <dbReference type="ARBA" id="ARBA00023136"/>
    </source>
</evidence>
<dbReference type="PANTHER" id="PTHR30069:SF29">
    <property type="entry name" value="HEMOGLOBIN AND HEMOGLOBIN-HAPTOGLOBIN-BINDING PROTEIN 1-RELATED"/>
    <property type="match status" value="1"/>
</dbReference>
<dbReference type="Proteomes" id="UP000254266">
    <property type="component" value="Unassembled WGS sequence"/>
</dbReference>
<evidence type="ECO:0000256" key="9">
    <source>
        <dbReference type="ARBA" id="ARBA00023170"/>
    </source>
</evidence>
<evidence type="ECO:0000259" key="13">
    <source>
        <dbReference type="Pfam" id="PF00593"/>
    </source>
</evidence>
<feature type="domain" description="TonB-dependent receptor plug" evidence="14">
    <location>
        <begin position="59"/>
        <end position="171"/>
    </location>
</feature>
<dbReference type="Gene3D" id="2.40.170.20">
    <property type="entry name" value="TonB-dependent receptor, beta-barrel domain"/>
    <property type="match status" value="1"/>
</dbReference>
<gene>
    <name evidence="15" type="ORF">DIZ80_16860</name>
</gene>
<evidence type="ECO:0000256" key="1">
    <source>
        <dbReference type="ARBA" id="ARBA00004571"/>
    </source>
</evidence>
<accession>A0A370D8T4</accession>
<keyword evidence="10 11" id="KW-0998">Cell outer membrane</keyword>
<keyword evidence="6" id="KW-0732">Signal</keyword>
<keyword evidence="7 12" id="KW-0798">TonB box</keyword>
<dbReference type="InterPro" id="IPR036942">
    <property type="entry name" value="Beta-barrel_TonB_sf"/>
</dbReference>
<evidence type="ECO:0000256" key="2">
    <source>
        <dbReference type="ARBA" id="ARBA00008143"/>
    </source>
</evidence>
<evidence type="ECO:0000259" key="14">
    <source>
        <dbReference type="Pfam" id="PF07715"/>
    </source>
</evidence>
<evidence type="ECO:0000256" key="7">
    <source>
        <dbReference type="ARBA" id="ARBA00023077"/>
    </source>
</evidence>
<evidence type="ECO:0000256" key="3">
    <source>
        <dbReference type="ARBA" id="ARBA00022448"/>
    </source>
</evidence>
<dbReference type="GO" id="GO:0015344">
    <property type="term" value="F:siderophore uptake transmembrane transporter activity"/>
    <property type="evidence" value="ECO:0007669"/>
    <property type="project" value="TreeGrafter"/>
</dbReference>
<keyword evidence="4 11" id="KW-1134">Transmembrane beta strand</keyword>
<dbReference type="InterPro" id="IPR039426">
    <property type="entry name" value="TonB-dep_rcpt-like"/>
</dbReference>
<dbReference type="PROSITE" id="PS52016">
    <property type="entry name" value="TONB_DEPENDENT_REC_3"/>
    <property type="match status" value="1"/>
</dbReference>
<dbReference type="InterPro" id="IPR012910">
    <property type="entry name" value="Plug_dom"/>
</dbReference>
<keyword evidence="3 11" id="KW-0813">Transport</keyword>
<protein>
    <recommendedName>
        <fullName evidence="17">TonB-dependent receptor plug domain-containing protein</fullName>
    </recommendedName>
</protein>
<evidence type="ECO:0000313" key="16">
    <source>
        <dbReference type="Proteomes" id="UP000254266"/>
    </source>
</evidence>
<dbReference type="InterPro" id="IPR000531">
    <property type="entry name" value="Beta-barrel_TonB"/>
</dbReference>
<comment type="subcellular location">
    <subcellularLocation>
        <location evidence="1 11">Cell outer membrane</location>
        <topology evidence="1 11">Multi-pass membrane protein</topology>
    </subcellularLocation>
</comment>
<evidence type="ECO:0000256" key="12">
    <source>
        <dbReference type="RuleBase" id="RU003357"/>
    </source>
</evidence>
<dbReference type="Pfam" id="PF00593">
    <property type="entry name" value="TonB_dep_Rec_b-barrel"/>
    <property type="match status" value="1"/>
</dbReference>
<feature type="domain" description="TonB-dependent receptor-like beta-barrel" evidence="13">
    <location>
        <begin position="261"/>
        <end position="666"/>
    </location>
</feature>
<keyword evidence="5 11" id="KW-0812">Transmembrane</keyword>